<evidence type="ECO:0000313" key="2">
    <source>
        <dbReference type="EMBL" id="MBO3116509.1"/>
    </source>
</evidence>
<feature type="transmembrane region" description="Helical" evidence="1">
    <location>
        <begin position="123"/>
        <end position="140"/>
    </location>
</feature>
<evidence type="ECO:0008006" key="4">
    <source>
        <dbReference type="Google" id="ProtNLM"/>
    </source>
</evidence>
<comment type="caution">
    <text evidence="2">The sequence shown here is derived from an EMBL/GenBank/DDBJ whole genome shotgun (WGS) entry which is preliminary data.</text>
</comment>
<name>A0ABS3T237_9FLAO</name>
<reference evidence="2 3" key="1">
    <citation type="submission" date="2021-03" db="EMBL/GenBank/DDBJ databases">
        <title>Winogradskyella sp. nov., isolated from costal sediment.</title>
        <authorList>
            <person name="Gao C."/>
        </authorList>
    </citation>
    <scope>NUCLEOTIDE SEQUENCE [LARGE SCALE GENOMIC DNA]</scope>
    <source>
        <strain evidence="2 3">DF17</strain>
    </source>
</reference>
<organism evidence="2 3">
    <name type="scientific">Winogradskyella pelagia</name>
    <dbReference type="NCBI Taxonomy" id="2819984"/>
    <lineage>
        <taxon>Bacteria</taxon>
        <taxon>Pseudomonadati</taxon>
        <taxon>Bacteroidota</taxon>
        <taxon>Flavobacteriia</taxon>
        <taxon>Flavobacteriales</taxon>
        <taxon>Flavobacteriaceae</taxon>
        <taxon>Winogradskyella</taxon>
    </lineage>
</organism>
<keyword evidence="1" id="KW-0812">Transmembrane</keyword>
<accession>A0ABS3T237</accession>
<dbReference type="RefSeq" id="WP_208153734.1">
    <property type="nucleotide sequence ID" value="NZ_JAGEVF010000004.1"/>
</dbReference>
<keyword evidence="1" id="KW-0472">Membrane</keyword>
<feature type="transmembrane region" description="Helical" evidence="1">
    <location>
        <begin position="191"/>
        <end position="210"/>
    </location>
</feature>
<protein>
    <recommendedName>
        <fullName evidence="4">EpsG family protein</fullName>
    </recommendedName>
</protein>
<feature type="transmembrane region" description="Helical" evidence="1">
    <location>
        <begin position="101"/>
        <end position="117"/>
    </location>
</feature>
<sequence length="384" mass="45131">MFKNVSLKGLIYVFFISLYVWIGYRLWYFDNAGNGFILGDWFVNYQDGGFKRRGLTGSVLFWVQDITGFGLVNMVYAIQMLLHFSLLFFIYKMLEVKRVSLFYFTLVISPLTFLFFFNDSPMVGRKELIFLNIFAYYLYLVIKDKLTVRKEVLIYGLLFVATFLHEITVFYIPYFILAHFLIFKKIDLKRYALFFLSVGLPAVVIFLFGAKTNEGQTLAILASRGVELQSYSIFSFTNDLFVQFDKYRNNVLGYGLYLPSLIIGLLHFGFYVKQETNYNYKRIMLYFFAIIAYSIPLFVLACDWGRWLQIHFTLFLLILTFSLPPLSAAKFKSKPILPFLGRNLQYGLLILFLSIWSVKHFNSGLSYDGLLTRFFLDLQYYFTH</sequence>
<feature type="transmembrane region" description="Helical" evidence="1">
    <location>
        <begin position="283"/>
        <end position="301"/>
    </location>
</feature>
<feature type="transmembrane region" description="Helical" evidence="1">
    <location>
        <begin position="152"/>
        <end position="176"/>
    </location>
</feature>
<evidence type="ECO:0000256" key="1">
    <source>
        <dbReference type="SAM" id="Phobius"/>
    </source>
</evidence>
<feature type="transmembrane region" description="Helical" evidence="1">
    <location>
        <begin position="307"/>
        <end position="327"/>
    </location>
</feature>
<feature type="transmembrane region" description="Helical" evidence="1">
    <location>
        <begin position="66"/>
        <end position="89"/>
    </location>
</feature>
<evidence type="ECO:0000313" key="3">
    <source>
        <dbReference type="Proteomes" id="UP000676776"/>
    </source>
</evidence>
<feature type="transmembrane region" description="Helical" evidence="1">
    <location>
        <begin position="254"/>
        <end position="271"/>
    </location>
</feature>
<keyword evidence="1" id="KW-1133">Transmembrane helix</keyword>
<gene>
    <name evidence="2" type="ORF">J4050_07105</name>
</gene>
<feature type="transmembrane region" description="Helical" evidence="1">
    <location>
        <begin position="339"/>
        <end position="358"/>
    </location>
</feature>
<feature type="transmembrane region" description="Helical" evidence="1">
    <location>
        <begin position="9"/>
        <end position="28"/>
    </location>
</feature>
<proteinExistence type="predicted"/>
<dbReference type="Proteomes" id="UP000676776">
    <property type="component" value="Unassembled WGS sequence"/>
</dbReference>
<keyword evidence="3" id="KW-1185">Reference proteome</keyword>
<dbReference type="EMBL" id="JAGEVF010000004">
    <property type="protein sequence ID" value="MBO3116509.1"/>
    <property type="molecule type" value="Genomic_DNA"/>
</dbReference>